<dbReference type="AlphaFoldDB" id="A0A5N5LZJ1"/>
<feature type="compositionally biased region" description="Pro residues" evidence="3">
    <location>
        <begin position="389"/>
        <end position="430"/>
    </location>
</feature>
<gene>
    <name evidence="6" type="ORF">DKX38_011771</name>
</gene>
<dbReference type="Proteomes" id="UP000326939">
    <property type="component" value="Chromosome 7"/>
</dbReference>
<keyword evidence="4" id="KW-0472">Membrane</keyword>
<feature type="domain" description="FH2" evidence="5">
    <location>
        <begin position="453"/>
        <end position="883"/>
    </location>
</feature>
<protein>
    <recommendedName>
        <fullName evidence="2">Formin-like protein</fullName>
    </recommendedName>
</protein>
<feature type="region of interest" description="Disordered" evidence="3">
    <location>
        <begin position="179"/>
        <end position="198"/>
    </location>
</feature>
<dbReference type="PANTHER" id="PTHR23213:SF392">
    <property type="entry name" value="FORMIN-LIKE PROTEIN 3"/>
    <property type="match status" value="1"/>
</dbReference>
<evidence type="ECO:0000256" key="2">
    <source>
        <dbReference type="RuleBase" id="RU361260"/>
    </source>
</evidence>
<dbReference type="SMART" id="SM00498">
    <property type="entry name" value="FH2"/>
    <property type="match status" value="1"/>
</dbReference>
<evidence type="ECO:0000313" key="6">
    <source>
        <dbReference type="EMBL" id="KAB5548365.1"/>
    </source>
</evidence>
<feature type="transmembrane region" description="Helical" evidence="4">
    <location>
        <begin position="6"/>
        <end position="26"/>
    </location>
</feature>
<evidence type="ECO:0000256" key="3">
    <source>
        <dbReference type="SAM" id="MobiDB-lite"/>
    </source>
</evidence>
<feature type="compositionally biased region" description="Polar residues" evidence="3">
    <location>
        <begin position="883"/>
        <end position="893"/>
    </location>
</feature>
<dbReference type="GO" id="GO:0051015">
    <property type="term" value="F:actin filament binding"/>
    <property type="evidence" value="ECO:0007669"/>
    <property type="project" value="InterPro"/>
</dbReference>
<reference evidence="7" key="1">
    <citation type="journal article" date="2019" name="Gigascience">
        <title>De novo genome assembly of the endangered Acer yangbiense, a plant species with extremely small populations endemic to Yunnan Province, China.</title>
        <authorList>
            <person name="Yang J."/>
            <person name="Wariss H.M."/>
            <person name="Tao L."/>
            <person name="Zhang R."/>
            <person name="Yun Q."/>
            <person name="Hollingsworth P."/>
            <person name="Dao Z."/>
            <person name="Luo G."/>
            <person name="Guo H."/>
            <person name="Ma Y."/>
            <person name="Sun W."/>
        </authorList>
    </citation>
    <scope>NUCLEOTIDE SEQUENCE [LARGE SCALE GENOMIC DNA]</scope>
    <source>
        <strain evidence="7">cv. br00</strain>
    </source>
</reference>
<keyword evidence="4" id="KW-0812">Transmembrane</keyword>
<evidence type="ECO:0000313" key="7">
    <source>
        <dbReference type="Proteomes" id="UP000326939"/>
    </source>
</evidence>
<keyword evidence="7" id="KW-1185">Reference proteome</keyword>
<feature type="region of interest" description="Disordered" evidence="3">
    <location>
        <begin position="866"/>
        <end position="893"/>
    </location>
</feature>
<proteinExistence type="inferred from homology"/>
<dbReference type="PROSITE" id="PS51444">
    <property type="entry name" value="FH2"/>
    <property type="match status" value="1"/>
</dbReference>
<feature type="compositionally biased region" description="Polar residues" evidence="3">
    <location>
        <begin position="355"/>
        <end position="365"/>
    </location>
</feature>
<comment type="similarity">
    <text evidence="1">Belongs to the formin-like family. Class-I subfamily.</text>
</comment>
<evidence type="ECO:0000256" key="4">
    <source>
        <dbReference type="SAM" id="Phobius"/>
    </source>
</evidence>
<feature type="region of interest" description="Disordered" evidence="3">
    <location>
        <begin position="229"/>
        <end position="267"/>
    </location>
</feature>
<dbReference type="InterPro" id="IPR015425">
    <property type="entry name" value="FH2_Formin"/>
</dbReference>
<dbReference type="Pfam" id="PF02181">
    <property type="entry name" value="FH2"/>
    <property type="match status" value="1"/>
</dbReference>
<dbReference type="InterPro" id="IPR042201">
    <property type="entry name" value="FH2_Formin_sf"/>
</dbReference>
<feature type="region of interest" description="Disordered" evidence="3">
    <location>
        <begin position="331"/>
        <end position="457"/>
    </location>
</feature>
<name>A0A5N5LZJ1_9ROSI</name>
<dbReference type="Gene3D" id="1.20.58.2220">
    <property type="entry name" value="Formin, FH2 domain"/>
    <property type="match status" value="1"/>
</dbReference>
<feature type="compositionally biased region" description="Low complexity" evidence="3">
    <location>
        <begin position="331"/>
        <end position="354"/>
    </location>
</feature>
<sequence length="919" mass="101184">MELRRLGAGYAIVYVILLCTLAMGSIEGKRRADMLFGNCDPELEAKMVVWLANLCFGSMVQKQIVANVLVVTGENAEQAWIHCWKEFVDRNGSFEDFDLDTLQEASFELKSRLLTRENIDESPNVLSLKMKQELLDYCLRQKNLHFSYHEDSSRHSVIKCVRFLLDLCNSHRGYLASNTRRQTKPGLTPPPEAASPGYGPARFNLVAASSSSPRRMTLSFLEKKVYRLQDMSDSPPPPSPGKHSPPSSHFHKHAPPPPPPPPPPVHKGIDQNLIVAVAATAAGTFCFVATLFICWCCCRGSSNKIGPGGGKRDERPLLNFNLSNSNAFSGPYTSQSSFSLGNSSSKEHSSNSGNTNSFQSILSTKHASHDSSLEEAPSEVAHAGEALPPLKPPPGRPPAPPPPGPPPPPPVAAPRPPAPPKVGRAPPVPPSKGKLKPSPLGPHRQNSSEGDDLDGEEAPKAKLKPFFWDKVVANRNHSMVWDEISSGSFQFSEEMIESLFGYNAVDNSKNDRKRDPSEPLIQYIQIINPRKAQNLSILLRALNVTTEEVLNALQEGNELPVELLQTLLKMAPTSEEELKLRLYAGDISQLGPAERFLKVLVEIPFAFRRIEALIFMSSLQEEVSSLKESFATLEVACNKLRNSRLFLKLLEAVLKTGNRMNDGTYRGGAQAFKLDTLLKLSDVKGIDGKTTLLHFVVEEIIRSEGIRAVRTARPSLSFSSVKSDEFIDNSNPASAEHYRNLGLQVVSGLSTELEDVRKAAIIDANVLTSTVSKLNQSLTKTKAFVDSDLKSLGEDGEFYHALASFLERAASEISSMSEEEKRITALVKSTADYFHGNAGMDEGLRLFTIVRDFLIMIDKTCREVRDDRSKRPITKTKKEVQEVTATNGQKSENAIQKLFPAIVGRRTDDSSSDDEIPSP</sequence>
<dbReference type="GO" id="GO:0045010">
    <property type="term" value="P:actin nucleation"/>
    <property type="evidence" value="ECO:0007669"/>
    <property type="project" value="InterPro"/>
</dbReference>
<accession>A0A5N5LZJ1</accession>
<feature type="compositionally biased region" description="Pro residues" evidence="3">
    <location>
        <begin position="255"/>
        <end position="265"/>
    </location>
</feature>
<dbReference type="InterPro" id="IPR027643">
    <property type="entry name" value="Formin-like_plant"/>
</dbReference>
<dbReference type="SUPFAM" id="SSF101447">
    <property type="entry name" value="Formin homology 2 domain (FH2 domain)"/>
    <property type="match status" value="1"/>
</dbReference>
<evidence type="ECO:0000256" key="1">
    <source>
        <dbReference type="ARBA" id="ARBA00025793"/>
    </source>
</evidence>
<evidence type="ECO:0000259" key="5">
    <source>
        <dbReference type="PROSITE" id="PS51444"/>
    </source>
</evidence>
<comment type="caution">
    <text evidence="6">The sequence shown here is derived from an EMBL/GenBank/DDBJ whole genome shotgun (WGS) entry which is preliminary data.</text>
</comment>
<feature type="compositionally biased region" description="Basic and acidic residues" evidence="3">
    <location>
        <begin position="866"/>
        <end position="881"/>
    </location>
</feature>
<organism evidence="6 7">
    <name type="scientific">Salix brachista</name>
    <dbReference type="NCBI Taxonomy" id="2182728"/>
    <lineage>
        <taxon>Eukaryota</taxon>
        <taxon>Viridiplantae</taxon>
        <taxon>Streptophyta</taxon>
        <taxon>Embryophyta</taxon>
        <taxon>Tracheophyta</taxon>
        <taxon>Spermatophyta</taxon>
        <taxon>Magnoliopsida</taxon>
        <taxon>eudicotyledons</taxon>
        <taxon>Gunneridae</taxon>
        <taxon>Pentapetalae</taxon>
        <taxon>rosids</taxon>
        <taxon>fabids</taxon>
        <taxon>Malpighiales</taxon>
        <taxon>Salicaceae</taxon>
        <taxon>Saliceae</taxon>
        <taxon>Salix</taxon>
    </lineage>
</organism>
<dbReference type="EMBL" id="VDCV01000007">
    <property type="protein sequence ID" value="KAB5548365.1"/>
    <property type="molecule type" value="Genomic_DNA"/>
</dbReference>
<dbReference type="PANTHER" id="PTHR23213">
    <property type="entry name" value="FORMIN-RELATED"/>
    <property type="match status" value="1"/>
</dbReference>
<keyword evidence="4" id="KW-1133">Transmembrane helix</keyword>